<dbReference type="SMART" id="SM00343">
    <property type="entry name" value="ZnF_C2HC"/>
    <property type="match status" value="2"/>
</dbReference>
<sequence>MASKRHDNGAVDAPVRKMKKKNPKMDTIVKELAEEKSARVELSKQLEKANETIKALQMSLRSPRSESVDSAAFSQQAGPSSTQRRRNEAEAERSRFLTSVNQMSLSSINVPECKPSVAGEQIGRRDYESWIDLLTDSLKLAGVEDEPTKFVVFKVKAGPMLLDVFKNTKSTPESPKEEEFPYANALSRLKLYFGSASDIMLQRRKLALMVQGTEESDLSFIMRVNSIARLCDYKEGKEFEEIVSTVATHARDKDVRIVALKMLNRQDSFTELVDAVREIEAVKMNEEYYRMQHEKQEKKAVAAVSAAFPKAESYRPTFNRRSVPRGRFGHPYAGHSRFDSQRSSNREGERSTHKEEAYRCFRCDSVYHKAEACYAIDKTCLKCGRRGHIQRACRSIKTEQSRRPGEEDRSVKPEKVASIEVDVVAKAEEHADEQNVGVDIPK</sequence>
<organism evidence="4 5">
    <name type="scientific">Aedes albopictus</name>
    <name type="common">Asian tiger mosquito</name>
    <name type="synonym">Stegomyia albopicta</name>
    <dbReference type="NCBI Taxonomy" id="7160"/>
    <lineage>
        <taxon>Eukaryota</taxon>
        <taxon>Metazoa</taxon>
        <taxon>Ecdysozoa</taxon>
        <taxon>Arthropoda</taxon>
        <taxon>Hexapoda</taxon>
        <taxon>Insecta</taxon>
        <taxon>Pterygota</taxon>
        <taxon>Neoptera</taxon>
        <taxon>Endopterygota</taxon>
        <taxon>Diptera</taxon>
        <taxon>Nematocera</taxon>
        <taxon>Culicoidea</taxon>
        <taxon>Culicidae</taxon>
        <taxon>Culicinae</taxon>
        <taxon>Aedini</taxon>
        <taxon>Aedes</taxon>
        <taxon>Stegomyia</taxon>
    </lineage>
</organism>
<dbReference type="PROSITE" id="PS50158">
    <property type="entry name" value="ZF_CCHC"/>
    <property type="match status" value="1"/>
</dbReference>
<feature type="region of interest" description="Disordered" evidence="2">
    <location>
        <begin position="55"/>
        <end position="94"/>
    </location>
</feature>
<feature type="region of interest" description="Disordered" evidence="2">
    <location>
        <begin position="1"/>
        <end position="25"/>
    </location>
</feature>
<feature type="compositionally biased region" description="Basic and acidic residues" evidence="2">
    <location>
        <begin position="85"/>
        <end position="94"/>
    </location>
</feature>
<dbReference type="EnsemblMetazoa" id="AALFPA23_016608.R24227">
    <property type="protein sequence ID" value="AALFPA23_016608.P24227"/>
    <property type="gene ID" value="AALFPA23_016608"/>
</dbReference>
<protein>
    <recommendedName>
        <fullName evidence="3">CCHC-type domain-containing protein</fullName>
    </recommendedName>
</protein>
<accession>A0ABM1ZAG7</accession>
<keyword evidence="1" id="KW-0479">Metal-binding</keyword>
<evidence type="ECO:0000313" key="4">
    <source>
        <dbReference type="EnsemblMetazoa" id="AALFPA23_016608.P24227"/>
    </source>
</evidence>
<feature type="compositionally biased region" description="Basic and acidic residues" evidence="2">
    <location>
        <begin position="336"/>
        <end position="351"/>
    </location>
</feature>
<dbReference type="InterPro" id="IPR001878">
    <property type="entry name" value="Znf_CCHC"/>
</dbReference>
<evidence type="ECO:0000313" key="5">
    <source>
        <dbReference type="Proteomes" id="UP000069940"/>
    </source>
</evidence>
<evidence type="ECO:0000259" key="3">
    <source>
        <dbReference type="PROSITE" id="PS50158"/>
    </source>
</evidence>
<evidence type="ECO:0000256" key="1">
    <source>
        <dbReference type="PROSITE-ProRule" id="PRU00047"/>
    </source>
</evidence>
<keyword evidence="1" id="KW-0862">Zinc</keyword>
<reference evidence="4" key="2">
    <citation type="submission" date="2025-05" db="UniProtKB">
        <authorList>
            <consortium name="EnsemblMetazoa"/>
        </authorList>
    </citation>
    <scope>IDENTIFICATION</scope>
    <source>
        <strain evidence="4">Foshan</strain>
    </source>
</reference>
<dbReference type="SUPFAM" id="SSF57756">
    <property type="entry name" value="Retrovirus zinc finger-like domains"/>
    <property type="match status" value="1"/>
</dbReference>
<dbReference type="Gene3D" id="4.10.60.10">
    <property type="entry name" value="Zinc finger, CCHC-type"/>
    <property type="match status" value="1"/>
</dbReference>
<feature type="compositionally biased region" description="Polar residues" evidence="2">
    <location>
        <begin position="72"/>
        <end position="82"/>
    </location>
</feature>
<dbReference type="RefSeq" id="XP_062706871.1">
    <property type="nucleotide sequence ID" value="XM_062850887.1"/>
</dbReference>
<name>A0ABM1ZAG7_AEDAL</name>
<keyword evidence="1" id="KW-0863">Zinc-finger</keyword>
<keyword evidence="5" id="KW-1185">Reference proteome</keyword>
<feature type="domain" description="CCHC-type" evidence="3">
    <location>
        <begin position="380"/>
        <end position="395"/>
    </location>
</feature>
<evidence type="ECO:0000256" key="2">
    <source>
        <dbReference type="SAM" id="MobiDB-lite"/>
    </source>
</evidence>
<feature type="region of interest" description="Disordered" evidence="2">
    <location>
        <begin position="324"/>
        <end position="351"/>
    </location>
</feature>
<dbReference type="GeneID" id="115254828"/>
<dbReference type="Proteomes" id="UP000069940">
    <property type="component" value="Unassembled WGS sequence"/>
</dbReference>
<proteinExistence type="predicted"/>
<dbReference type="InterPro" id="IPR036875">
    <property type="entry name" value="Znf_CCHC_sf"/>
</dbReference>
<reference evidence="5" key="1">
    <citation type="journal article" date="2015" name="Proc. Natl. Acad. Sci. U.S.A.">
        <title>Genome sequence of the Asian Tiger mosquito, Aedes albopictus, reveals insights into its biology, genetics, and evolution.</title>
        <authorList>
            <person name="Chen X.G."/>
            <person name="Jiang X."/>
            <person name="Gu J."/>
            <person name="Xu M."/>
            <person name="Wu Y."/>
            <person name="Deng Y."/>
            <person name="Zhang C."/>
            <person name="Bonizzoni M."/>
            <person name="Dermauw W."/>
            <person name="Vontas J."/>
            <person name="Armbruster P."/>
            <person name="Huang X."/>
            <person name="Yang Y."/>
            <person name="Zhang H."/>
            <person name="He W."/>
            <person name="Peng H."/>
            <person name="Liu Y."/>
            <person name="Wu K."/>
            <person name="Chen J."/>
            <person name="Lirakis M."/>
            <person name="Topalis P."/>
            <person name="Van Leeuwen T."/>
            <person name="Hall A.B."/>
            <person name="Jiang X."/>
            <person name="Thorpe C."/>
            <person name="Mueller R.L."/>
            <person name="Sun C."/>
            <person name="Waterhouse R.M."/>
            <person name="Yan G."/>
            <person name="Tu Z.J."/>
            <person name="Fang X."/>
            <person name="James A.A."/>
        </authorList>
    </citation>
    <scope>NUCLEOTIDE SEQUENCE [LARGE SCALE GENOMIC DNA]</scope>
    <source>
        <strain evidence="5">Foshan</strain>
    </source>
</reference>